<reference evidence="3" key="1">
    <citation type="journal article" date="2020" name="Stud. Mycol.">
        <title>101 Dothideomycetes genomes: a test case for predicting lifestyles and emergence of pathogens.</title>
        <authorList>
            <person name="Haridas S."/>
            <person name="Albert R."/>
            <person name="Binder M."/>
            <person name="Bloem J."/>
            <person name="Labutti K."/>
            <person name="Salamov A."/>
            <person name="Andreopoulos B."/>
            <person name="Baker S."/>
            <person name="Barry K."/>
            <person name="Bills G."/>
            <person name="Bluhm B."/>
            <person name="Cannon C."/>
            <person name="Castanera R."/>
            <person name="Culley D."/>
            <person name="Daum C."/>
            <person name="Ezra D."/>
            <person name="Gonzalez J."/>
            <person name="Henrissat B."/>
            <person name="Kuo A."/>
            <person name="Liang C."/>
            <person name="Lipzen A."/>
            <person name="Lutzoni F."/>
            <person name="Magnuson J."/>
            <person name="Mondo S."/>
            <person name="Nolan M."/>
            <person name="Ohm R."/>
            <person name="Pangilinan J."/>
            <person name="Park H.-J."/>
            <person name="Ramirez L."/>
            <person name="Alfaro M."/>
            <person name="Sun H."/>
            <person name="Tritt A."/>
            <person name="Yoshinaga Y."/>
            <person name="Zwiers L.-H."/>
            <person name="Turgeon B."/>
            <person name="Goodwin S."/>
            <person name="Spatafora J."/>
            <person name="Crous P."/>
            <person name="Grigoriev I."/>
        </authorList>
    </citation>
    <scope>NUCLEOTIDE SEQUENCE</scope>
    <source>
        <strain evidence="3">CBS 262.69</strain>
    </source>
</reference>
<dbReference type="GO" id="GO:0006893">
    <property type="term" value="P:Golgi to plasma membrane transport"/>
    <property type="evidence" value="ECO:0007669"/>
    <property type="project" value="TreeGrafter"/>
</dbReference>
<feature type="compositionally biased region" description="Polar residues" evidence="1">
    <location>
        <begin position="488"/>
        <end position="506"/>
    </location>
</feature>
<feature type="domain" description="F-box" evidence="2">
    <location>
        <begin position="17"/>
        <end position="63"/>
    </location>
</feature>
<feature type="region of interest" description="Disordered" evidence="1">
    <location>
        <begin position="481"/>
        <end position="515"/>
    </location>
</feature>
<dbReference type="Gene3D" id="1.20.1280.50">
    <property type="match status" value="1"/>
</dbReference>
<evidence type="ECO:0000313" key="3">
    <source>
        <dbReference type="EMBL" id="KAF2405620.1"/>
    </source>
</evidence>
<evidence type="ECO:0000313" key="4">
    <source>
        <dbReference type="Proteomes" id="UP000799640"/>
    </source>
</evidence>
<dbReference type="PANTHER" id="PTHR12100:SF1">
    <property type="entry name" value="RECYCLIN-1"/>
    <property type="match status" value="1"/>
</dbReference>
<dbReference type="AlphaFoldDB" id="A0A6G1IBF1"/>
<name>A0A6G1IBF1_9PEZI</name>
<dbReference type="GO" id="GO:0006887">
    <property type="term" value="P:exocytosis"/>
    <property type="evidence" value="ECO:0007669"/>
    <property type="project" value="TreeGrafter"/>
</dbReference>
<dbReference type="InterPro" id="IPR048627">
    <property type="entry name" value="Sec10_HB"/>
</dbReference>
<evidence type="ECO:0000256" key="1">
    <source>
        <dbReference type="SAM" id="MobiDB-lite"/>
    </source>
</evidence>
<proteinExistence type="predicted"/>
<dbReference type="PANTHER" id="PTHR12100">
    <property type="entry name" value="SEC10"/>
    <property type="match status" value="1"/>
</dbReference>
<dbReference type="InterPro" id="IPR001810">
    <property type="entry name" value="F-box_dom"/>
</dbReference>
<dbReference type="Pfam" id="PF07393">
    <property type="entry name" value="Sec10_HB"/>
    <property type="match status" value="1"/>
</dbReference>
<dbReference type="InterPro" id="IPR009976">
    <property type="entry name" value="Sec10-like"/>
</dbReference>
<keyword evidence="4" id="KW-1185">Reference proteome</keyword>
<accession>A0A6G1IBF1</accession>
<sequence>MAPNKLPASLKATAIIGDSKAALPAELMSLLLDYLPVPALLRFAQTSRRSREMVYDDSRWVRRLKALGVWNEAEAQARRRAESEARKSAGKRPESALFDVEAEQRRMRGVTGMGRGAVDPGFENVRPVFEPVAGGVDADPGAALTVLARVQSVRGRARQEFGKVYRVLAPLYLDLARARSHSDPVLFRMYREPEQQAAMLAQLRTFARCDWTQGGLEREEKVESMVGIFENAVLREFERGIEEGDVDGRMRRYAHVLVALNGGAAGVDFYIQNDPLMARGVAGLGDPLEGLRTAAAGMVNLGPVQAFFRDLARALNEQAGVIDRVFPVTVDALKPFVERVAEDIIAEYITTLFDEAHEQNVEVYLKAVAGVFEQALRFAISLKPTQASPPSFAQDVKAIVARCFEPHFDLYLQEELDYFQRKSDADVAAWKRRIAEEAASTESFYMSNVSRQAAKADFLSSFKKVVMLPVNALSTLPTSFAASKPADTPTSHPSTPVPDRSSTSTPIPVARPQSLAPTTELAAKVAIMTSRLQGISSLFSIELALTLVHAAKASLERLATFVSLGGQSGEEAREQCEAVFVALLQTLGTGHIKAGFDRAVQHLSEYKPREMAHAEDGGVEPLVTFLELVNVGDLIQQMVDVFYAQELVAPRLCDRDDFVSPAAQEKRRFEQMLDERVAAGLNMGIDVLMDEVEYLCATTQKPGDYNPPAGEMVTDLGPSECARRIVKVVEGHTGMLVGSTEKGVLDVFNQEVGVRLFTVLCKHLKRQRVSTEGAIKLISDMNCYHDFIRTFKNKSLLQYFNAMRELSQIYLIDARDAKEIGTIIADSEKYGGIFRAEEVYEFAERRADWFTVKRDVERAMYGMGCAVM</sequence>
<dbReference type="SUPFAM" id="SSF81383">
    <property type="entry name" value="F-box domain"/>
    <property type="match status" value="1"/>
</dbReference>
<dbReference type="Proteomes" id="UP000799640">
    <property type="component" value="Unassembled WGS sequence"/>
</dbReference>
<gene>
    <name evidence="3" type="ORF">EJ06DRAFT_526130</name>
</gene>
<protein>
    <submittedName>
        <fullName evidence="3">Secretion pathway protein Sls2/Rcy1</fullName>
    </submittedName>
</protein>
<dbReference type="Pfam" id="PF12937">
    <property type="entry name" value="F-box-like"/>
    <property type="match status" value="1"/>
</dbReference>
<dbReference type="GO" id="GO:0000145">
    <property type="term" value="C:exocyst"/>
    <property type="evidence" value="ECO:0007669"/>
    <property type="project" value="TreeGrafter"/>
</dbReference>
<dbReference type="OrthoDB" id="5554140at2759"/>
<organism evidence="3 4">
    <name type="scientific">Trichodelitschia bisporula</name>
    <dbReference type="NCBI Taxonomy" id="703511"/>
    <lineage>
        <taxon>Eukaryota</taxon>
        <taxon>Fungi</taxon>
        <taxon>Dikarya</taxon>
        <taxon>Ascomycota</taxon>
        <taxon>Pezizomycotina</taxon>
        <taxon>Dothideomycetes</taxon>
        <taxon>Dothideomycetes incertae sedis</taxon>
        <taxon>Phaeotrichales</taxon>
        <taxon>Phaeotrichaceae</taxon>
        <taxon>Trichodelitschia</taxon>
    </lineage>
</organism>
<evidence type="ECO:0000259" key="2">
    <source>
        <dbReference type="PROSITE" id="PS50181"/>
    </source>
</evidence>
<dbReference type="InterPro" id="IPR036047">
    <property type="entry name" value="F-box-like_dom_sf"/>
</dbReference>
<dbReference type="EMBL" id="ML996687">
    <property type="protein sequence ID" value="KAF2405620.1"/>
    <property type="molecule type" value="Genomic_DNA"/>
</dbReference>
<dbReference type="PROSITE" id="PS50181">
    <property type="entry name" value="FBOX"/>
    <property type="match status" value="1"/>
</dbReference>